<name>A0ABU6MFA9_9BACI</name>
<organism evidence="4 5">
    <name type="scientific">Heyndrickxia acidicola</name>
    <dbReference type="NCBI Taxonomy" id="209389"/>
    <lineage>
        <taxon>Bacteria</taxon>
        <taxon>Bacillati</taxon>
        <taxon>Bacillota</taxon>
        <taxon>Bacilli</taxon>
        <taxon>Bacillales</taxon>
        <taxon>Bacillaceae</taxon>
        <taxon>Heyndrickxia</taxon>
    </lineage>
</organism>
<comment type="catalytic activity">
    <reaction evidence="2">
        <text>a 3'-end 2',3'-cyclophospho-ribonucleotide-RNA + H2O = a 3'-end 2'-phospho-ribonucleotide-RNA + H(+)</text>
        <dbReference type="Rhea" id="RHEA:11828"/>
        <dbReference type="Rhea" id="RHEA-COMP:10464"/>
        <dbReference type="Rhea" id="RHEA-COMP:17353"/>
        <dbReference type="ChEBI" id="CHEBI:15377"/>
        <dbReference type="ChEBI" id="CHEBI:15378"/>
        <dbReference type="ChEBI" id="CHEBI:83064"/>
        <dbReference type="ChEBI" id="CHEBI:173113"/>
        <dbReference type="EC" id="3.1.4.58"/>
    </reaction>
</comment>
<dbReference type="EC" id="3.1.4.58" evidence="2"/>
<dbReference type="Proteomes" id="UP001341444">
    <property type="component" value="Unassembled WGS sequence"/>
</dbReference>
<feature type="short sequence motif" description="HXTX 1" evidence="2">
    <location>
        <begin position="43"/>
        <end position="46"/>
    </location>
</feature>
<reference evidence="4 5" key="1">
    <citation type="submission" date="2023-03" db="EMBL/GenBank/DDBJ databases">
        <title>Bacillus Genome Sequencing.</title>
        <authorList>
            <person name="Dunlap C."/>
        </authorList>
    </citation>
    <scope>NUCLEOTIDE SEQUENCE [LARGE SCALE GENOMIC DNA]</scope>
    <source>
        <strain evidence="4 5">B-23453</strain>
    </source>
</reference>
<dbReference type="PANTHER" id="PTHR35561:SF1">
    <property type="entry name" value="RNA 2',3'-CYCLIC PHOSPHODIESTERASE"/>
    <property type="match status" value="1"/>
</dbReference>
<dbReference type="InterPro" id="IPR004175">
    <property type="entry name" value="RNA_CPDase"/>
</dbReference>
<gene>
    <name evidence="4" type="primary">thpR</name>
    <name evidence="4" type="ORF">P4T90_08665</name>
</gene>
<evidence type="ECO:0000313" key="5">
    <source>
        <dbReference type="Proteomes" id="UP001341444"/>
    </source>
</evidence>
<dbReference type="HAMAP" id="MF_01940">
    <property type="entry name" value="RNA_CPDase"/>
    <property type="match status" value="1"/>
</dbReference>
<dbReference type="EMBL" id="JARMAB010000011">
    <property type="protein sequence ID" value="MED1203150.1"/>
    <property type="molecule type" value="Genomic_DNA"/>
</dbReference>
<dbReference type="InterPro" id="IPR014051">
    <property type="entry name" value="Phosphoesterase_HXTX"/>
</dbReference>
<dbReference type="Gene3D" id="3.90.1140.10">
    <property type="entry name" value="Cyclic phosphodiesterase"/>
    <property type="match status" value="1"/>
</dbReference>
<feature type="domain" description="Phosphoesterase HXTX" evidence="3">
    <location>
        <begin position="100"/>
        <end position="169"/>
    </location>
</feature>
<evidence type="ECO:0000313" key="4">
    <source>
        <dbReference type="EMBL" id="MED1203150.1"/>
    </source>
</evidence>
<evidence type="ECO:0000256" key="1">
    <source>
        <dbReference type="ARBA" id="ARBA00022801"/>
    </source>
</evidence>
<comment type="similarity">
    <text evidence="2">Belongs to the 2H phosphoesterase superfamily. ThpR family.</text>
</comment>
<evidence type="ECO:0000259" key="3">
    <source>
        <dbReference type="Pfam" id="PF02834"/>
    </source>
</evidence>
<dbReference type="RefSeq" id="WP_066270052.1">
    <property type="nucleotide sequence ID" value="NZ_JARMAB010000011.1"/>
</dbReference>
<feature type="domain" description="Phosphoesterase HXTX" evidence="3">
    <location>
        <begin position="11"/>
        <end position="94"/>
    </location>
</feature>
<feature type="short sequence motif" description="HXTX 2" evidence="2">
    <location>
        <begin position="129"/>
        <end position="132"/>
    </location>
</feature>
<dbReference type="PANTHER" id="PTHR35561">
    <property type="entry name" value="RNA 2',3'-CYCLIC PHOSPHODIESTERASE"/>
    <property type="match status" value="1"/>
</dbReference>
<feature type="active site" description="Proton acceptor" evidence="2">
    <location>
        <position position="129"/>
    </location>
</feature>
<dbReference type="SUPFAM" id="SSF55144">
    <property type="entry name" value="LigT-like"/>
    <property type="match status" value="1"/>
</dbReference>
<keyword evidence="1 2" id="KW-0378">Hydrolase</keyword>
<comment type="caution">
    <text evidence="4">The sequence shown here is derived from an EMBL/GenBank/DDBJ whole genome shotgun (WGS) entry which is preliminary data.</text>
</comment>
<keyword evidence="5" id="KW-1185">Reference proteome</keyword>
<dbReference type="InterPro" id="IPR009097">
    <property type="entry name" value="Cyclic_Pdiesterase"/>
</dbReference>
<sequence>MTGTHYFFALALPEEIKQYLYEMTKEIRHSFPFKKWVHQEDYHITLAFLGRTEPEKLEDTLECLHSSLSAIASFPLELDHLGIFGKQEAPRILWAGVKESDSLNNLRNQVYNCCLKAGFILDSKPFAPHITLSRKWTEKEPFSSQKLHTIIKEKQLFTGNRVVLYQTHLDRIPKYEEKKVFLLN</sequence>
<comment type="function">
    <text evidence="2">Hydrolyzes RNA 2',3'-cyclic phosphodiester to an RNA 2'-phosphomonoester.</text>
</comment>
<evidence type="ECO:0000256" key="2">
    <source>
        <dbReference type="HAMAP-Rule" id="MF_01940"/>
    </source>
</evidence>
<dbReference type="Pfam" id="PF02834">
    <property type="entry name" value="LigT_PEase"/>
    <property type="match status" value="2"/>
</dbReference>
<proteinExistence type="inferred from homology"/>
<dbReference type="NCBIfam" id="TIGR02258">
    <property type="entry name" value="2_5_ligase"/>
    <property type="match status" value="1"/>
</dbReference>
<feature type="active site" description="Proton donor" evidence="2">
    <location>
        <position position="43"/>
    </location>
</feature>
<accession>A0ABU6MFA9</accession>
<protein>
    <recommendedName>
        <fullName evidence="2">RNA 2',3'-cyclic phosphodiesterase</fullName>
        <shortName evidence="2">RNA 2',3'-CPDase</shortName>
        <ecNumber evidence="2">3.1.4.58</ecNumber>
    </recommendedName>
</protein>